<keyword evidence="10" id="KW-1185">Reference proteome</keyword>
<sequence length="296" mass="32043">MKRLIVSLAALSCLAALPAHAGWQDKLNNLMNPESKEGKILSGATQVLSSSQEMTYQTECTVGESLALDSMQRFGKPVNNEALQKYVNLVGNAVARNSRRSTIPYRFVVLDSPVQNAFAAPGGIVFISRGLLSLLDNEAELAAVLAHEVGHVAEKHALKSIRRAQFLQGAASITAATMKGSKGQQFESMIGDMQSTLFDKGLDQGMEFEADQAALETTYRTGYDPSAMTTVLEKLKRQEATATKNGSWFSTHPPLDERMARVAAGLKKYPDRASLAKLQARFAKYVKGGKASKTGK</sequence>
<evidence type="ECO:0000313" key="10">
    <source>
        <dbReference type="Proteomes" id="UP000306416"/>
    </source>
</evidence>
<evidence type="ECO:0000256" key="5">
    <source>
        <dbReference type="ARBA" id="ARBA00023049"/>
    </source>
</evidence>
<dbReference type="Proteomes" id="UP000306416">
    <property type="component" value="Unassembled WGS sequence"/>
</dbReference>
<comment type="caution">
    <text evidence="9">The sequence shown here is derived from an EMBL/GenBank/DDBJ whole genome shotgun (WGS) entry which is preliminary data.</text>
</comment>
<keyword evidence="1 6" id="KW-0645">Protease</keyword>
<dbReference type="GO" id="GO:0046872">
    <property type="term" value="F:metal ion binding"/>
    <property type="evidence" value="ECO:0007669"/>
    <property type="project" value="UniProtKB-KW"/>
</dbReference>
<dbReference type="EMBL" id="SRSC01000001">
    <property type="protein sequence ID" value="TGU74196.1"/>
    <property type="molecule type" value="Genomic_DNA"/>
</dbReference>
<feature type="domain" description="Peptidase M48" evidence="8">
    <location>
        <begin position="83"/>
        <end position="262"/>
    </location>
</feature>
<keyword evidence="3 6" id="KW-0378">Hydrolase</keyword>
<evidence type="ECO:0000259" key="8">
    <source>
        <dbReference type="Pfam" id="PF01435"/>
    </source>
</evidence>
<keyword evidence="5 6" id="KW-0482">Metalloprotease</keyword>
<keyword evidence="4 6" id="KW-0862">Zinc</keyword>
<feature type="chain" id="PRO_5020681056" evidence="7">
    <location>
        <begin position="22"/>
        <end position="296"/>
    </location>
</feature>
<dbReference type="InterPro" id="IPR001915">
    <property type="entry name" value="Peptidase_M48"/>
</dbReference>
<dbReference type="Pfam" id="PF01435">
    <property type="entry name" value="Peptidase_M48"/>
    <property type="match status" value="1"/>
</dbReference>
<evidence type="ECO:0000256" key="4">
    <source>
        <dbReference type="ARBA" id="ARBA00022833"/>
    </source>
</evidence>
<evidence type="ECO:0000256" key="1">
    <source>
        <dbReference type="ARBA" id="ARBA00022670"/>
    </source>
</evidence>
<evidence type="ECO:0000256" key="7">
    <source>
        <dbReference type="SAM" id="SignalP"/>
    </source>
</evidence>
<comment type="similarity">
    <text evidence="6">Belongs to the peptidase M48 family.</text>
</comment>
<proteinExistence type="inferred from homology"/>
<dbReference type="PANTHER" id="PTHR22726">
    <property type="entry name" value="METALLOENDOPEPTIDASE OMA1"/>
    <property type="match status" value="1"/>
</dbReference>
<organism evidence="9 10">
    <name type="scientific">Geomonas terrae</name>
    <dbReference type="NCBI Taxonomy" id="2562681"/>
    <lineage>
        <taxon>Bacteria</taxon>
        <taxon>Pseudomonadati</taxon>
        <taxon>Thermodesulfobacteriota</taxon>
        <taxon>Desulfuromonadia</taxon>
        <taxon>Geobacterales</taxon>
        <taxon>Geobacteraceae</taxon>
        <taxon>Geomonas</taxon>
    </lineage>
</organism>
<protein>
    <submittedName>
        <fullName evidence="9">Peptidase M48</fullName>
    </submittedName>
</protein>
<dbReference type="RefSeq" id="WP_135868532.1">
    <property type="nucleotide sequence ID" value="NZ_SRSC01000001.1"/>
</dbReference>
<evidence type="ECO:0000256" key="2">
    <source>
        <dbReference type="ARBA" id="ARBA00022723"/>
    </source>
</evidence>
<feature type="signal peptide" evidence="7">
    <location>
        <begin position="1"/>
        <end position="21"/>
    </location>
</feature>
<dbReference type="Gene3D" id="3.30.2010.10">
    <property type="entry name" value="Metalloproteases ('zincins'), catalytic domain"/>
    <property type="match status" value="1"/>
</dbReference>
<accession>A0A4S1CLT3</accession>
<reference evidence="9 10" key="1">
    <citation type="submission" date="2019-04" db="EMBL/GenBank/DDBJ databases">
        <title>Geobacter oryzae sp. nov., ferric-reducing bacteria isolated from paddy soil.</title>
        <authorList>
            <person name="Xu Z."/>
            <person name="Masuda Y."/>
            <person name="Itoh H."/>
            <person name="Senoo K."/>
        </authorList>
    </citation>
    <scope>NUCLEOTIDE SEQUENCE [LARGE SCALE GENOMIC DNA]</scope>
    <source>
        <strain evidence="9 10">Red111</strain>
    </source>
</reference>
<keyword evidence="2" id="KW-0479">Metal-binding</keyword>
<evidence type="ECO:0000313" key="9">
    <source>
        <dbReference type="EMBL" id="TGU74196.1"/>
    </source>
</evidence>
<name>A0A4S1CLT3_9BACT</name>
<dbReference type="GO" id="GO:0004222">
    <property type="term" value="F:metalloendopeptidase activity"/>
    <property type="evidence" value="ECO:0007669"/>
    <property type="project" value="InterPro"/>
</dbReference>
<evidence type="ECO:0000256" key="3">
    <source>
        <dbReference type="ARBA" id="ARBA00022801"/>
    </source>
</evidence>
<dbReference type="InterPro" id="IPR051156">
    <property type="entry name" value="Mito/Outer_Membr_Metalloprot"/>
</dbReference>
<comment type="cofactor">
    <cofactor evidence="6">
        <name>Zn(2+)</name>
        <dbReference type="ChEBI" id="CHEBI:29105"/>
    </cofactor>
    <text evidence="6">Binds 1 zinc ion per subunit.</text>
</comment>
<dbReference type="AlphaFoldDB" id="A0A4S1CLT3"/>
<dbReference type="PANTHER" id="PTHR22726:SF1">
    <property type="entry name" value="METALLOENDOPEPTIDASE OMA1, MITOCHONDRIAL"/>
    <property type="match status" value="1"/>
</dbReference>
<gene>
    <name evidence="9" type="ORF">E4633_01635</name>
</gene>
<dbReference type="GO" id="GO:0016020">
    <property type="term" value="C:membrane"/>
    <property type="evidence" value="ECO:0007669"/>
    <property type="project" value="TreeGrafter"/>
</dbReference>
<keyword evidence="7" id="KW-0732">Signal</keyword>
<evidence type="ECO:0000256" key="6">
    <source>
        <dbReference type="RuleBase" id="RU003983"/>
    </source>
</evidence>
<dbReference type="GO" id="GO:0051603">
    <property type="term" value="P:proteolysis involved in protein catabolic process"/>
    <property type="evidence" value="ECO:0007669"/>
    <property type="project" value="TreeGrafter"/>
</dbReference>